<keyword evidence="3" id="KW-0964">Secreted</keyword>
<dbReference type="InterPro" id="IPR032675">
    <property type="entry name" value="LRR_dom_sf"/>
</dbReference>
<keyword evidence="7" id="KW-0677">Repeat</keyword>
<dbReference type="InterPro" id="IPR046959">
    <property type="entry name" value="PRK1-6/SRF4-like"/>
</dbReference>
<evidence type="ECO:0000313" key="15">
    <source>
        <dbReference type="Proteomes" id="UP001457282"/>
    </source>
</evidence>
<evidence type="ECO:0000256" key="4">
    <source>
        <dbReference type="ARBA" id="ARBA00022614"/>
    </source>
</evidence>
<evidence type="ECO:0000256" key="1">
    <source>
        <dbReference type="ARBA" id="ARBA00004191"/>
    </source>
</evidence>
<comment type="similarity">
    <text evidence="10">Belongs to the polygalacturonase-inhibiting protein family.</text>
</comment>
<comment type="caution">
    <text evidence="14">The sequence shown here is derived from an EMBL/GenBank/DDBJ whole genome shotgun (WGS) entry which is preliminary data.</text>
</comment>
<keyword evidence="6" id="KW-0732">Signal</keyword>
<evidence type="ECO:0000256" key="6">
    <source>
        <dbReference type="ARBA" id="ARBA00022729"/>
    </source>
</evidence>
<accession>A0AAW1YBA2</accession>
<feature type="domain" description="Protein kinase" evidence="13">
    <location>
        <begin position="629"/>
        <end position="904"/>
    </location>
</feature>
<dbReference type="SUPFAM" id="SSF52058">
    <property type="entry name" value="L domain-like"/>
    <property type="match status" value="2"/>
</dbReference>
<reference evidence="14 15" key="1">
    <citation type="journal article" date="2023" name="G3 (Bethesda)">
        <title>A chromosome-length genome assembly and annotation of blackberry (Rubus argutus, cv. 'Hillquist').</title>
        <authorList>
            <person name="Bruna T."/>
            <person name="Aryal R."/>
            <person name="Dudchenko O."/>
            <person name="Sargent D.J."/>
            <person name="Mead D."/>
            <person name="Buti M."/>
            <person name="Cavallini A."/>
            <person name="Hytonen T."/>
            <person name="Andres J."/>
            <person name="Pham M."/>
            <person name="Weisz D."/>
            <person name="Mascagni F."/>
            <person name="Usai G."/>
            <person name="Natali L."/>
            <person name="Bassil N."/>
            <person name="Fernandez G.E."/>
            <person name="Lomsadze A."/>
            <person name="Armour M."/>
            <person name="Olukolu B."/>
            <person name="Poorten T."/>
            <person name="Britton C."/>
            <person name="Davik J."/>
            <person name="Ashrafi H."/>
            <person name="Aiden E.L."/>
            <person name="Borodovsky M."/>
            <person name="Worthington M."/>
        </authorList>
    </citation>
    <scope>NUCLEOTIDE SEQUENCE [LARGE SCALE GENOMIC DNA]</scope>
    <source>
        <strain evidence="14">PI 553951</strain>
    </source>
</reference>
<evidence type="ECO:0000256" key="3">
    <source>
        <dbReference type="ARBA" id="ARBA00022512"/>
    </source>
</evidence>
<keyword evidence="8 12" id="KW-1133">Transmembrane helix</keyword>
<organism evidence="14 15">
    <name type="scientific">Rubus argutus</name>
    <name type="common">Southern blackberry</name>
    <dbReference type="NCBI Taxonomy" id="59490"/>
    <lineage>
        <taxon>Eukaryota</taxon>
        <taxon>Viridiplantae</taxon>
        <taxon>Streptophyta</taxon>
        <taxon>Embryophyta</taxon>
        <taxon>Tracheophyta</taxon>
        <taxon>Spermatophyta</taxon>
        <taxon>Magnoliopsida</taxon>
        <taxon>eudicotyledons</taxon>
        <taxon>Gunneridae</taxon>
        <taxon>Pentapetalae</taxon>
        <taxon>rosids</taxon>
        <taxon>fabids</taxon>
        <taxon>Rosales</taxon>
        <taxon>Rosaceae</taxon>
        <taxon>Rosoideae</taxon>
        <taxon>Rosoideae incertae sedis</taxon>
        <taxon>Rubus</taxon>
    </lineage>
</organism>
<dbReference type="InterPro" id="IPR011009">
    <property type="entry name" value="Kinase-like_dom_sf"/>
</dbReference>
<name>A0AAW1YBA2_RUBAR</name>
<dbReference type="Pfam" id="PF13855">
    <property type="entry name" value="LRR_8"/>
    <property type="match status" value="1"/>
</dbReference>
<evidence type="ECO:0000256" key="5">
    <source>
        <dbReference type="ARBA" id="ARBA00022692"/>
    </source>
</evidence>
<dbReference type="PANTHER" id="PTHR48007:SF37">
    <property type="entry name" value="LEUCINE-RICH REPEAT PROTEIN KINASE FAMILY PROTEIN"/>
    <property type="match status" value="1"/>
</dbReference>
<dbReference type="PROSITE" id="PS50011">
    <property type="entry name" value="PROTEIN_KINASE_DOM"/>
    <property type="match status" value="1"/>
</dbReference>
<dbReference type="GO" id="GO:0005524">
    <property type="term" value="F:ATP binding"/>
    <property type="evidence" value="ECO:0007669"/>
    <property type="project" value="InterPro"/>
</dbReference>
<dbReference type="Gene3D" id="1.10.510.10">
    <property type="entry name" value="Transferase(Phosphotransferase) domain 1"/>
    <property type="match status" value="1"/>
</dbReference>
<comment type="subcellular location">
    <subcellularLocation>
        <location evidence="2">Membrane</location>
    </subcellularLocation>
    <subcellularLocation>
        <location evidence="1">Secreted</location>
        <location evidence="1">Cell wall</location>
    </subcellularLocation>
</comment>
<keyword evidence="4" id="KW-0433">Leucine-rich repeat</keyword>
<evidence type="ECO:0000256" key="11">
    <source>
        <dbReference type="SAM" id="MobiDB-lite"/>
    </source>
</evidence>
<dbReference type="GO" id="GO:0004672">
    <property type="term" value="F:protein kinase activity"/>
    <property type="evidence" value="ECO:0007669"/>
    <property type="project" value="InterPro"/>
</dbReference>
<proteinExistence type="inferred from homology"/>
<dbReference type="PROSITE" id="PS51450">
    <property type="entry name" value="LRR"/>
    <property type="match status" value="1"/>
</dbReference>
<dbReference type="FunFam" id="3.80.10.10:FF:000400">
    <property type="entry name" value="Nuclear pore complex protein NUP107"/>
    <property type="match status" value="1"/>
</dbReference>
<protein>
    <recommendedName>
        <fullName evidence="13">Protein kinase domain-containing protein</fullName>
    </recommendedName>
</protein>
<evidence type="ECO:0000256" key="10">
    <source>
        <dbReference type="ARBA" id="ARBA00038043"/>
    </source>
</evidence>
<keyword evidence="3" id="KW-0134">Cell wall</keyword>
<dbReference type="Pfam" id="PF00069">
    <property type="entry name" value="Pkinase"/>
    <property type="match status" value="1"/>
</dbReference>
<dbReference type="InterPro" id="IPR001611">
    <property type="entry name" value="Leu-rich_rpt"/>
</dbReference>
<sequence length="920" mass="100831">MVGSDICNYRGFYCGNPPYNSSAIALASIDFNGFQLGASSLDGFLDQLPDIALFHANSNSFSGTISSKIASLPYLYEFDISNNQFSGPFPTALLGMTSLTFLDIRFNFFTGSVPPQIFTQDLDALFLNNNDFMESLPDNLGSSHILLLTLANNKFNGPIPRSIAKALSSLTEVLLLNNQLTGCLPYEIGLLKEAIVFDASNNQLTGPLPFSLACLDKVEQLNFAGNLLFGMVPEVICDQLENLAYFSLSDNYFTHVGPICQSLIQRGVIDVSNNCIPGLPFQRSVLECADFFAHPRSKSDLSNSLPFSSNTSLHFCQWAGVQCAKSKVVRLVIQGLDLAGVFAPDTLTRLDQLRVLTLQNNSLTGPIPDLSGLINLKTLFLDHNSFSGSLPPSLSTLHRLRTLDLSYNNLTGPLPTWLTGLNRLYYLRLEWNRFNGTVPPLNQSSLQTFNVSGNNLTGVVPVTPTLLRFGPTSFSWNPGLCGEIIHIECHPNAPFFSPATPTPTPTELAPSPTRALGLRTEQGVELTQPCRKKHKRTAVIIGFSSGVFVLICSLLCFALALKKQRKQVKKTDMTSDDVAAAQAAAAVQIEQEELEQKVKRVQGIQVVKSGSLLFCAGEVQVYSLEQLMRASAELLGRGTMGSTYKAVLDNRLIVCVKRLDASVLEGTSREAFERHLESVGGLRHPNLVPLRAYFQANQERLLIYDYQPNGTLYSLIHDSKSTRAKPLHWTSCLKIAEDVAQGLSYIHQAWRLVHGNLKSANVLLGSDFEACVTDYCLSVLATNPPQWEENPDSAAYKAPETRHSNHPQSPKSDVYAYGILLMELLTGRPPSQHLVSVPPSDMMEWARSMREESEPDVGGGDSENSSNKMGMLLEVAIACSSASPEQRPTMWQVLKQLQEIKETVSMAEAETELMGSCPGG</sequence>
<dbReference type="Gene3D" id="3.80.10.10">
    <property type="entry name" value="Ribonuclease Inhibitor"/>
    <property type="match status" value="4"/>
</dbReference>
<dbReference type="Gene3D" id="3.30.200.20">
    <property type="entry name" value="Phosphorylase Kinase, domain 1"/>
    <property type="match status" value="1"/>
</dbReference>
<evidence type="ECO:0000256" key="12">
    <source>
        <dbReference type="SAM" id="Phobius"/>
    </source>
</evidence>
<evidence type="ECO:0000259" key="13">
    <source>
        <dbReference type="PROSITE" id="PS50011"/>
    </source>
</evidence>
<evidence type="ECO:0000256" key="8">
    <source>
        <dbReference type="ARBA" id="ARBA00022989"/>
    </source>
</evidence>
<gene>
    <name evidence="14" type="ORF">M0R45_011936</name>
</gene>
<evidence type="ECO:0000313" key="14">
    <source>
        <dbReference type="EMBL" id="KAK9946471.1"/>
    </source>
</evidence>
<feature type="region of interest" description="Disordered" evidence="11">
    <location>
        <begin position="788"/>
        <end position="811"/>
    </location>
</feature>
<keyword evidence="15" id="KW-1185">Reference proteome</keyword>
<keyword evidence="9 12" id="KW-0472">Membrane</keyword>
<keyword evidence="5 12" id="KW-0812">Transmembrane</keyword>
<dbReference type="EMBL" id="JBEDUW010000002">
    <property type="protein sequence ID" value="KAK9946471.1"/>
    <property type="molecule type" value="Genomic_DNA"/>
</dbReference>
<dbReference type="GO" id="GO:0016020">
    <property type="term" value="C:membrane"/>
    <property type="evidence" value="ECO:0007669"/>
    <property type="project" value="UniProtKB-SubCell"/>
</dbReference>
<dbReference type="AlphaFoldDB" id="A0AAW1YBA2"/>
<evidence type="ECO:0000256" key="7">
    <source>
        <dbReference type="ARBA" id="ARBA00022737"/>
    </source>
</evidence>
<dbReference type="Pfam" id="PF00560">
    <property type="entry name" value="LRR_1"/>
    <property type="match status" value="1"/>
</dbReference>
<dbReference type="SUPFAM" id="SSF56112">
    <property type="entry name" value="Protein kinase-like (PK-like)"/>
    <property type="match status" value="1"/>
</dbReference>
<feature type="transmembrane region" description="Helical" evidence="12">
    <location>
        <begin position="538"/>
        <end position="561"/>
    </location>
</feature>
<evidence type="ECO:0000256" key="9">
    <source>
        <dbReference type="ARBA" id="ARBA00023136"/>
    </source>
</evidence>
<dbReference type="Proteomes" id="UP001457282">
    <property type="component" value="Unassembled WGS sequence"/>
</dbReference>
<dbReference type="PANTHER" id="PTHR48007">
    <property type="entry name" value="LEUCINE-RICH REPEAT RECEPTOR-LIKE PROTEIN KINASE PXC1"/>
    <property type="match status" value="1"/>
</dbReference>
<dbReference type="InterPro" id="IPR000719">
    <property type="entry name" value="Prot_kinase_dom"/>
</dbReference>
<evidence type="ECO:0000256" key="2">
    <source>
        <dbReference type="ARBA" id="ARBA00004370"/>
    </source>
</evidence>